<accession>A0A9P6PDN3</accession>
<dbReference type="AlphaFoldDB" id="A0A9P6PDN3"/>
<evidence type="ECO:0000313" key="1">
    <source>
        <dbReference type="EMBL" id="KAG0239658.1"/>
    </source>
</evidence>
<gene>
    <name evidence="1" type="ORF">BG011_003876</name>
</gene>
<protein>
    <submittedName>
        <fullName evidence="1">Uncharacterized protein</fullName>
    </submittedName>
</protein>
<dbReference type="EMBL" id="JAAAJA010002521">
    <property type="protein sequence ID" value="KAG0239658.1"/>
    <property type="molecule type" value="Genomic_DNA"/>
</dbReference>
<dbReference type="Proteomes" id="UP000726737">
    <property type="component" value="Unassembled WGS sequence"/>
</dbReference>
<keyword evidence="2" id="KW-1185">Reference proteome</keyword>
<comment type="caution">
    <text evidence="1">The sequence shown here is derived from an EMBL/GenBank/DDBJ whole genome shotgun (WGS) entry which is preliminary data.</text>
</comment>
<sequence>MLIGLPQNTSPLDLVNALKALKAVYVRVPKAYSQPGKEGDKTGWKYIKEAYIYFATEEDKKTAMQSPVKLGNRELSWHE</sequence>
<evidence type="ECO:0000313" key="2">
    <source>
        <dbReference type="Proteomes" id="UP000726737"/>
    </source>
</evidence>
<organism evidence="1 2">
    <name type="scientific">Mortierella polycephala</name>
    <dbReference type="NCBI Taxonomy" id="41804"/>
    <lineage>
        <taxon>Eukaryota</taxon>
        <taxon>Fungi</taxon>
        <taxon>Fungi incertae sedis</taxon>
        <taxon>Mucoromycota</taxon>
        <taxon>Mortierellomycotina</taxon>
        <taxon>Mortierellomycetes</taxon>
        <taxon>Mortierellales</taxon>
        <taxon>Mortierellaceae</taxon>
        <taxon>Mortierella</taxon>
    </lineage>
</organism>
<reference evidence="1" key="1">
    <citation type="journal article" date="2020" name="Fungal Divers.">
        <title>Resolving the Mortierellaceae phylogeny through synthesis of multi-gene phylogenetics and phylogenomics.</title>
        <authorList>
            <person name="Vandepol N."/>
            <person name="Liber J."/>
            <person name="Desiro A."/>
            <person name="Na H."/>
            <person name="Kennedy M."/>
            <person name="Barry K."/>
            <person name="Grigoriev I.V."/>
            <person name="Miller A.N."/>
            <person name="O'Donnell K."/>
            <person name="Stajich J.E."/>
            <person name="Bonito G."/>
        </authorList>
    </citation>
    <scope>NUCLEOTIDE SEQUENCE</scope>
    <source>
        <strain evidence="1">KOD948</strain>
    </source>
</reference>
<name>A0A9P6PDN3_9FUNG</name>
<feature type="non-terminal residue" evidence="1">
    <location>
        <position position="79"/>
    </location>
</feature>
<proteinExistence type="predicted"/>
<dbReference type="OrthoDB" id="2416239at2759"/>